<evidence type="ECO:0000256" key="1">
    <source>
        <dbReference type="PROSITE-ProRule" id="PRU00283"/>
    </source>
</evidence>
<feature type="binding site" evidence="1">
    <location>
        <begin position="79"/>
        <end position="86"/>
    </location>
    <ligand>
        <name>ATP</name>
        <dbReference type="ChEBI" id="CHEBI:30616"/>
    </ligand>
</feature>
<dbReference type="OrthoDB" id="3176171at2759"/>
<keyword evidence="5" id="KW-1185">Reference proteome</keyword>
<dbReference type="EMBL" id="VDLU01000001">
    <property type="protein sequence ID" value="TNJ30706.1"/>
    <property type="molecule type" value="Genomic_DNA"/>
</dbReference>
<keyword evidence="1" id="KW-0505">Motor protein</keyword>
<dbReference type="VEuPathDB" id="GiardiaDB:GMRT_13677"/>
<keyword evidence="1" id="KW-0067">ATP-binding</keyword>
<evidence type="ECO:0000259" key="3">
    <source>
        <dbReference type="PROSITE" id="PS50067"/>
    </source>
</evidence>
<dbReference type="GO" id="GO:0003777">
    <property type="term" value="F:microtubule motor activity"/>
    <property type="evidence" value="ECO:0007669"/>
    <property type="project" value="InterPro"/>
</dbReference>
<gene>
    <name evidence="4" type="ORF">GMRT_13677</name>
</gene>
<dbReference type="AlphaFoldDB" id="A0A4Z1SYE1"/>
<proteinExistence type="inferred from homology"/>
<dbReference type="PROSITE" id="PS50067">
    <property type="entry name" value="KINESIN_MOTOR_2"/>
    <property type="match status" value="1"/>
</dbReference>
<reference evidence="4 5" key="1">
    <citation type="submission" date="2019-05" db="EMBL/GenBank/DDBJ databases">
        <title>The compact genome of Giardia muris reveals important steps in the evolution of intestinal protozoan parasites.</title>
        <authorList>
            <person name="Xu F."/>
            <person name="Jimenez-Gonzalez A."/>
            <person name="Einarsson E."/>
            <person name="Astvaldsson A."/>
            <person name="Peirasmaki D."/>
            <person name="Eckmann L."/>
            <person name="Andersson J.O."/>
            <person name="Svard S.G."/>
            <person name="Jerlstrom-Hultqvist J."/>
        </authorList>
    </citation>
    <scope>NUCLEOTIDE SEQUENCE [LARGE SCALE GENOMIC DNA]</scope>
    <source>
        <strain evidence="4 5">Roberts-Thomson</strain>
    </source>
</reference>
<evidence type="ECO:0000256" key="2">
    <source>
        <dbReference type="SAM" id="MobiDB-lite"/>
    </source>
</evidence>
<dbReference type="InterPro" id="IPR001752">
    <property type="entry name" value="Kinesin_motor_dom"/>
</dbReference>
<comment type="caution">
    <text evidence="4">The sequence shown here is derived from an EMBL/GenBank/DDBJ whole genome shotgun (WGS) entry which is preliminary data.</text>
</comment>
<dbReference type="GO" id="GO:0005874">
    <property type="term" value="C:microtubule"/>
    <property type="evidence" value="ECO:0007669"/>
    <property type="project" value="TreeGrafter"/>
</dbReference>
<dbReference type="SUPFAM" id="SSF52540">
    <property type="entry name" value="P-loop containing nucleoside triphosphate hydrolases"/>
    <property type="match status" value="1"/>
</dbReference>
<dbReference type="GO" id="GO:0005524">
    <property type="term" value="F:ATP binding"/>
    <property type="evidence" value="ECO:0007669"/>
    <property type="project" value="UniProtKB-UniRule"/>
</dbReference>
<evidence type="ECO:0000313" key="5">
    <source>
        <dbReference type="Proteomes" id="UP000315496"/>
    </source>
</evidence>
<dbReference type="InterPro" id="IPR027640">
    <property type="entry name" value="Kinesin-like_fam"/>
</dbReference>
<dbReference type="GO" id="GO:0005871">
    <property type="term" value="C:kinesin complex"/>
    <property type="evidence" value="ECO:0007669"/>
    <property type="project" value="TreeGrafter"/>
</dbReference>
<name>A0A4Z1SYE1_GIAMU</name>
<sequence length="795" mass="87955">MPIDIAIRVKPQANDETPGCTVTAGNRSVILTIGQTQTTYNIPLLFDENSSNMDLSTALLPKMIDRTIDGYVTAVLAFGQTNSGKSYTILGDEGVYSNLEQPEQQMTPLLGHSPAGNSDGLIVHGLRRIYTRGYSASLSFVEVYNEKVYDLLSEDTPYRSLQTQKEGSVHGRVCGQPTMPEATKIHQSTGVMPDLRKVFCPTIKTALGQLRRACRQRVTAPTIRNVVSSRSHLITIITVVDQVSADGKTRGGHELGKAYFCDLAGSERFASSESPDITAHHRSQRKLEGIQINKSLLTLRNVLEELSTRAKHVSYRDSTLTKILRAPFEQGFITFIATINRANVSETRRTLDYACITRRIVTKRPKKIIGSVTPCAGNDLCSCCMELVVRGLLDPDVTRGEFCRYCGNNLCDGELSEQEVVSEASDQSMVGLNIDKTLVRIYESNQPVISFDKPKSPSSGPKASTPVVQQVQDLCLHMSNISGVSSRPPGSATRKSAVERKKSISRLQRPHTGEARWRLPRAIDRQTLYSINIGDEVISIDTPNTNSFEALTESFSSDVEELSRLPLTPSQVDSFMRLPPTTSFAAIMQPEIWRYNVNYLVALTCNEIMSTKLFDKGVMILSTAQHNLLYNTLVQELSSILPKRSDSTPTQDFSSLLTALRASCTLSQFKVEQLKIDLFSQTYRHVDSYFDKFFTILRKSEGSALEGDVLSLAIDSLVGNMLRIISSFAHEGLLSMRRDQDQMPRRSSHTSTAYANASVALENSRAMLEELRQSGSKFQKLVGSALDQLDSAALI</sequence>
<dbReference type="Proteomes" id="UP000315496">
    <property type="component" value="Chromosome 1"/>
</dbReference>
<protein>
    <submittedName>
        <fullName evidence="4">Kinesin-related protein</fullName>
    </submittedName>
</protein>
<dbReference type="PANTHER" id="PTHR24115">
    <property type="entry name" value="KINESIN-RELATED"/>
    <property type="match status" value="1"/>
</dbReference>
<dbReference type="GO" id="GO:0008017">
    <property type="term" value="F:microtubule binding"/>
    <property type="evidence" value="ECO:0007669"/>
    <property type="project" value="InterPro"/>
</dbReference>
<organism evidence="4 5">
    <name type="scientific">Giardia muris</name>
    <dbReference type="NCBI Taxonomy" id="5742"/>
    <lineage>
        <taxon>Eukaryota</taxon>
        <taxon>Metamonada</taxon>
        <taxon>Diplomonadida</taxon>
        <taxon>Hexamitidae</taxon>
        <taxon>Giardiinae</taxon>
        <taxon>Giardia</taxon>
    </lineage>
</organism>
<comment type="similarity">
    <text evidence="1">Belongs to the TRAFAC class myosin-kinesin ATPase superfamily. Kinesin family.</text>
</comment>
<feature type="region of interest" description="Disordered" evidence="2">
    <location>
        <begin position="480"/>
        <end position="511"/>
    </location>
</feature>
<dbReference type="Pfam" id="PF00225">
    <property type="entry name" value="Kinesin"/>
    <property type="match status" value="1"/>
</dbReference>
<dbReference type="GO" id="GO:0016887">
    <property type="term" value="F:ATP hydrolysis activity"/>
    <property type="evidence" value="ECO:0007669"/>
    <property type="project" value="TreeGrafter"/>
</dbReference>
<dbReference type="GO" id="GO:0007018">
    <property type="term" value="P:microtubule-based movement"/>
    <property type="evidence" value="ECO:0007669"/>
    <property type="project" value="InterPro"/>
</dbReference>
<feature type="domain" description="Kinesin motor" evidence="3">
    <location>
        <begin position="2"/>
        <end position="360"/>
    </location>
</feature>
<dbReference type="Gene3D" id="3.40.850.10">
    <property type="entry name" value="Kinesin motor domain"/>
    <property type="match status" value="1"/>
</dbReference>
<dbReference type="SMART" id="SM00129">
    <property type="entry name" value="KISc"/>
    <property type="match status" value="1"/>
</dbReference>
<accession>A0A4Z1SYE1</accession>
<dbReference type="PRINTS" id="PR00380">
    <property type="entry name" value="KINESINHEAVY"/>
</dbReference>
<keyword evidence="1" id="KW-0547">Nucleotide-binding</keyword>
<evidence type="ECO:0000313" key="4">
    <source>
        <dbReference type="EMBL" id="TNJ30706.1"/>
    </source>
</evidence>
<dbReference type="InterPro" id="IPR036961">
    <property type="entry name" value="Kinesin_motor_dom_sf"/>
</dbReference>
<dbReference type="InterPro" id="IPR027417">
    <property type="entry name" value="P-loop_NTPase"/>
</dbReference>